<evidence type="ECO:0000256" key="7">
    <source>
        <dbReference type="PIRSR" id="PIRSR604808-1"/>
    </source>
</evidence>
<dbReference type="NCBIfam" id="TIGR00633">
    <property type="entry name" value="xth"/>
    <property type="match status" value="1"/>
</dbReference>
<dbReference type="AlphaFoldDB" id="A0A7R9M304"/>
<evidence type="ECO:0000256" key="8">
    <source>
        <dbReference type="PIRSR" id="PIRSR604808-2"/>
    </source>
</evidence>
<dbReference type="EMBL" id="CAJPVJ010005750">
    <property type="protein sequence ID" value="CAG2169797.1"/>
    <property type="molecule type" value="Genomic_DNA"/>
</dbReference>
<keyword evidence="6 8" id="KW-0460">Magnesium</keyword>
<feature type="binding site" evidence="8">
    <location>
        <position position="279"/>
    </location>
    <ligand>
        <name>Mg(2+)</name>
        <dbReference type="ChEBI" id="CHEBI:18420"/>
        <label>1</label>
    </ligand>
</feature>
<evidence type="ECO:0000313" key="14">
    <source>
        <dbReference type="Proteomes" id="UP000728032"/>
    </source>
</evidence>
<dbReference type="GO" id="GO:0003906">
    <property type="term" value="F:DNA-(apurinic or apyrimidinic site) endonuclease activity"/>
    <property type="evidence" value="ECO:0007669"/>
    <property type="project" value="TreeGrafter"/>
</dbReference>
<evidence type="ECO:0000256" key="11">
    <source>
        <dbReference type="SAM" id="MobiDB-lite"/>
    </source>
</evidence>
<name>A0A7R9M304_9ACAR</name>
<evidence type="ECO:0000256" key="5">
    <source>
        <dbReference type="ARBA" id="ARBA00022801"/>
    </source>
</evidence>
<keyword evidence="4 8" id="KW-0479">Metal-binding</keyword>
<dbReference type="InterPro" id="IPR036691">
    <property type="entry name" value="Endo/exonu/phosph_ase_sf"/>
</dbReference>
<comment type="similarity">
    <text evidence="2 10">Belongs to the DNA repair enzymes AP/ExoA family.</text>
</comment>
<evidence type="ECO:0000256" key="6">
    <source>
        <dbReference type="ARBA" id="ARBA00022842"/>
    </source>
</evidence>
<keyword evidence="14" id="KW-1185">Reference proteome</keyword>
<feature type="binding site" evidence="8">
    <location>
        <position position="280"/>
    </location>
    <ligand>
        <name>Mg(2+)</name>
        <dbReference type="ChEBI" id="CHEBI:18420"/>
        <label>1</label>
    </ligand>
</feature>
<dbReference type="SUPFAM" id="SSF56219">
    <property type="entry name" value="DNase I-like"/>
    <property type="match status" value="1"/>
</dbReference>
<dbReference type="PANTHER" id="PTHR22748">
    <property type="entry name" value="AP ENDONUCLEASE"/>
    <property type="match status" value="1"/>
</dbReference>
<dbReference type="InterPro" id="IPR004808">
    <property type="entry name" value="AP_endonuc_1"/>
</dbReference>
<feature type="site" description="Interaction with DNA substrate" evidence="9">
    <location>
        <position position="280"/>
    </location>
</feature>
<keyword evidence="5" id="KW-0378">Hydrolase</keyword>
<dbReference type="Gene3D" id="3.60.10.10">
    <property type="entry name" value="Endonuclease/exonuclease/phosphatase"/>
    <property type="match status" value="1"/>
</dbReference>
<comment type="catalytic activity">
    <reaction evidence="1">
        <text>Exonucleolytic cleavage in the 3'- to 5'-direction to yield nucleoside 5'-phosphates.</text>
        <dbReference type="EC" id="3.1.11.2"/>
    </reaction>
</comment>
<evidence type="ECO:0000256" key="10">
    <source>
        <dbReference type="RuleBase" id="RU362131"/>
    </source>
</evidence>
<evidence type="ECO:0000313" key="13">
    <source>
        <dbReference type="EMBL" id="CAD7652610.1"/>
    </source>
</evidence>
<accession>A0A7R9M304</accession>
<feature type="non-terminal residue" evidence="13">
    <location>
        <position position="289"/>
    </location>
</feature>
<reference evidence="13" key="1">
    <citation type="submission" date="2020-11" db="EMBL/GenBank/DDBJ databases">
        <authorList>
            <person name="Tran Van P."/>
        </authorList>
    </citation>
    <scope>NUCLEOTIDE SEQUENCE</scope>
</reference>
<dbReference type="GO" id="GO:0005634">
    <property type="term" value="C:nucleus"/>
    <property type="evidence" value="ECO:0007669"/>
    <property type="project" value="TreeGrafter"/>
</dbReference>
<sequence>MTKIISWNINGLKAWVKKDGIDNIHNEKCNIVCLQEFKCMRKRLPSVIINWKTYQYKYYNFGNKKGQLGVCIFSQMKPLQVIYGFEGNGIPDGDASDGCPDGDESDGRPDVDESDGRVITAEFERYYIVNVYAPYIGRVNRWPNFVIDDTKLQSRREWNRNLVDHVKRLDQHKPVIICGDFNVAHKDRDYAADHLADNPVGVSAEERDDFESLLDSGFTDSYRYIRGNDDEEDKCYTSWMYGINMKNDIGWRLDYFLVSDRLINCVSNSLIRKHVPGFDHCPIVLSLKI</sequence>
<feature type="region of interest" description="Disordered" evidence="11">
    <location>
        <begin position="94"/>
        <end position="114"/>
    </location>
</feature>
<keyword evidence="8" id="KW-0464">Manganese</keyword>
<dbReference type="GO" id="GO:0046872">
    <property type="term" value="F:metal ion binding"/>
    <property type="evidence" value="ECO:0007669"/>
    <property type="project" value="UniProtKB-KW"/>
</dbReference>
<feature type="binding site" evidence="8">
    <location>
        <position position="8"/>
    </location>
    <ligand>
        <name>Mg(2+)</name>
        <dbReference type="ChEBI" id="CHEBI:18420"/>
        <label>1</label>
    </ligand>
</feature>
<feature type="binding site" evidence="8">
    <location>
        <position position="180"/>
    </location>
    <ligand>
        <name>Mg(2+)</name>
        <dbReference type="ChEBI" id="CHEBI:18420"/>
        <label>1</label>
    </ligand>
</feature>
<dbReference type="NCBIfam" id="TIGR00195">
    <property type="entry name" value="exoDNase_III"/>
    <property type="match status" value="1"/>
</dbReference>
<dbReference type="GO" id="GO:0006284">
    <property type="term" value="P:base-excision repair"/>
    <property type="evidence" value="ECO:0007669"/>
    <property type="project" value="TreeGrafter"/>
</dbReference>
<dbReference type="PROSITE" id="PS51435">
    <property type="entry name" value="AP_NUCLEASE_F1_4"/>
    <property type="match status" value="1"/>
</dbReference>
<feature type="compositionally biased region" description="Basic and acidic residues" evidence="11">
    <location>
        <begin position="105"/>
        <end position="114"/>
    </location>
</feature>
<dbReference type="EMBL" id="OC920575">
    <property type="protein sequence ID" value="CAD7652610.1"/>
    <property type="molecule type" value="Genomic_DNA"/>
</dbReference>
<organism evidence="13">
    <name type="scientific">Oppiella nova</name>
    <dbReference type="NCBI Taxonomy" id="334625"/>
    <lineage>
        <taxon>Eukaryota</taxon>
        <taxon>Metazoa</taxon>
        <taxon>Ecdysozoa</taxon>
        <taxon>Arthropoda</taxon>
        <taxon>Chelicerata</taxon>
        <taxon>Arachnida</taxon>
        <taxon>Acari</taxon>
        <taxon>Acariformes</taxon>
        <taxon>Sarcoptiformes</taxon>
        <taxon>Oribatida</taxon>
        <taxon>Brachypylina</taxon>
        <taxon>Oppioidea</taxon>
        <taxon>Oppiidae</taxon>
        <taxon>Oppiella</taxon>
    </lineage>
</organism>
<feature type="site" description="Transition state stabilizer" evidence="9">
    <location>
        <position position="182"/>
    </location>
</feature>
<dbReference type="Pfam" id="PF03372">
    <property type="entry name" value="Exo_endo_phos"/>
    <property type="match status" value="1"/>
</dbReference>
<dbReference type="EC" id="3.1.11.2" evidence="3"/>
<gene>
    <name evidence="13" type="ORF">ONB1V03_LOCUS9271</name>
</gene>
<dbReference type="Proteomes" id="UP000728032">
    <property type="component" value="Unassembled WGS sequence"/>
</dbReference>
<evidence type="ECO:0000256" key="3">
    <source>
        <dbReference type="ARBA" id="ARBA00012115"/>
    </source>
</evidence>
<feature type="active site" description="Proton acceptor" evidence="7">
    <location>
        <position position="280"/>
    </location>
</feature>
<evidence type="ECO:0000256" key="4">
    <source>
        <dbReference type="ARBA" id="ARBA00022723"/>
    </source>
</evidence>
<feature type="active site" evidence="7">
    <location>
        <position position="132"/>
    </location>
</feature>
<dbReference type="GO" id="GO:0008311">
    <property type="term" value="F:double-stranded DNA 3'-5' DNA exonuclease activity"/>
    <property type="evidence" value="ECO:0007669"/>
    <property type="project" value="UniProtKB-EC"/>
</dbReference>
<evidence type="ECO:0000256" key="2">
    <source>
        <dbReference type="ARBA" id="ARBA00007092"/>
    </source>
</evidence>
<feature type="active site" description="Proton donor/acceptor" evidence="7">
    <location>
        <position position="180"/>
    </location>
</feature>
<evidence type="ECO:0000256" key="9">
    <source>
        <dbReference type="PIRSR" id="PIRSR604808-3"/>
    </source>
</evidence>
<dbReference type="GO" id="GO:0008081">
    <property type="term" value="F:phosphoric diester hydrolase activity"/>
    <property type="evidence" value="ECO:0007669"/>
    <property type="project" value="TreeGrafter"/>
</dbReference>
<protein>
    <recommendedName>
        <fullName evidence="3">exodeoxyribonuclease III</fullName>
        <ecNumber evidence="3">3.1.11.2</ecNumber>
    </recommendedName>
</protein>
<keyword evidence="10" id="KW-0227">DNA damage</keyword>
<keyword evidence="10" id="KW-0234">DNA repair</keyword>
<evidence type="ECO:0000256" key="1">
    <source>
        <dbReference type="ARBA" id="ARBA00000493"/>
    </source>
</evidence>
<comment type="cofactor">
    <cofactor evidence="8 10">
        <name>Mg(2+)</name>
        <dbReference type="ChEBI" id="CHEBI:18420"/>
    </cofactor>
    <cofactor evidence="8 10">
        <name>Mn(2+)</name>
        <dbReference type="ChEBI" id="CHEBI:29035"/>
    </cofactor>
    <text evidence="8 10">Probably binds two magnesium or manganese ions per subunit.</text>
</comment>
<evidence type="ECO:0000259" key="12">
    <source>
        <dbReference type="Pfam" id="PF03372"/>
    </source>
</evidence>
<dbReference type="InterPro" id="IPR005135">
    <property type="entry name" value="Endo/exonuclease/phosphatase"/>
</dbReference>
<proteinExistence type="inferred from homology"/>
<feature type="site" description="Important for catalytic activity" evidence="9">
    <location>
        <position position="254"/>
    </location>
</feature>
<dbReference type="CDD" id="cd09087">
    <property type="entry name" value="Ape1-like_AP-endo"/>
    <property type="match status" value="1"/>
</dbReference>
<dbReference type="OrthoDB" id="498125at2759"/>
<feature type="binding site" evidence="8">
    <location>
        <position position="182"/>
    </location>
    <ligand>
        <name>Mg(2+)</name>
        <dbReference type="ChEBI" id="CHEBI:18420"/>
        <label>1</label>
    </ligand>
</feature>
<feature type="domain" description="Endonuclease/exonuclease/phosphatase" evidence="12">
    <location>
        <begin position="5"/>
        <end position="267"/>
    </location>
</feature>
<dbReference type="PANTHER" id="PTHR22748:SF6">
    <property type="entry name" value="DNA-(APURINIC OR APYRIMIDINIC SITE) ENDONUCLEASE"/>
    <property type="match status" value="1"/>
</dbReference>
<feature type="binding site" evidence="8">
    <location>
        <position position="36"/>
    </location>
    <ligand>
        <name>Mg(2+)</name>
        <dbReference type="ChEBI" id="CHEBI:18420"/>
        <label>1</label>
    </ligand>
</feature>